<keyword evidence="6 7" id="KW-0539">Nucleus</keyword>
<dbReference type="InterPro" id="IPR006073">
    <property type="entry name" value="GTP-bd"/>
</dbReference>
<dbReference type="CDD" id="cd01897">
    <property type="entry name" value="NOG"/>
    <property type="match status" value="1"/>
</dbReference>
<comment type="similarity">
    <text evidence="7">Belongs to the TRAFAC class OBG-HflX-like GTPase superfamily. OBG GTPase family. NOG subfamily.</text>
</comment>
<protein>
    <recommendedName>
        <fullName evidence="7">Nucleolar GTP-binding protein 1</fullName>
    </recommendedName>
</protein>
<dbReference type="InterPro" id="IPR041623">
    <property type="entry name" value="NOG1_N"/>
</dbReference>
<dbReference type="GO" id="GO:0005525">
    <property type="term" value="F:GTP binding"/>
    <property type="evidence" value="ECO:0007669"/>
    <property type="project" value="UniProtKB-KW"/>
</dbReference>
<evidence type="ECO:0000313" key="11">
    <source>
        <dbReference type="Proteomes" id="UP000275078"/>
    </source>
</evidence>
<keyword evidence="5" id="KW-0342">GTP-binding</keyword>
<dbReference type="GO" id="GO:0005730">
    <property type="term" value="C:nucleolus"/>
    <property type="evidence" value="ECO:0007669"/>
    <property type="project" value="UniProtKB-SubCell"/>
</dbReference>
<evidence type="ECO:0000256" key="7">
    <source>
        <dbReference type="PIRNR" id="PIRNR038919"/>
    </source>
</evidence>
<feature type="region of interest" description="Disordered" evidence="8">
    <location>
        <begin position="542"/>
        <end position="593"/>
    </location>
</feature>
<reference evidence="10 11" key="1">
    <citation type="journal article" date="2018" name="Nat. Ecol. Evol.">
        <title>Pezizomycetes genomes reveal the molecular basis of ectomycorrhizal truffle lifestyle.</title>
        <authorList>
            <person name="Murat C."/>
            <person name="Payen T."/>
            <person name="Noel B."/>
            <person name="Kuo A."/>
            <person name="Morin E."/>
            <person name="Chen J."/>
            <person name="Kohler A."/>
            <person name="Krizsan K."/>
            <person name="Balestrini R."/>
            <person name="Da Silva C."/>
            <person name="Montanini B."/>
            <person name="Hainaut M."/>
            <person name="Levati E."/>
            <person name="Barry K.W."/>
            <person name="Belfiori B."/>
            <person name="Cichocki N."/>
            <person name="Clum A."/>
            <person name="Dockter R.B."/>
            <person name="Fauchery L."/>
            <person name="Guy J."/>
            <person name="Iotti M."/>
            <person name="Le Tacon F."/>
            <person name="Lindquist E.A."/>
            <person name="Lipzen A."/>
            <person name="Malagnac F."/>
            <person name="Mello A."/>
            <person name="Molinier V."/>
            <person name="Miyauchi S."/>
            <person name="Poulain J."/>
            <person name="Riccioni C."/>
            <person name="Rubini A."/>
            <person name="Sitrit Y."/>
            <person name="Splivallo R."/>
            <person name="Traeger S."/>
            <person name="Wang M."/>
            <person name="Zifcakova L."/>
            <person name="Wipf D."/>
            <person name="Zambonelli A."/>
            <person name="Paolocci F."/>
            <person name="Nowrousian M."/>
            <person name="Ottonello S."/>
            <person name="Baldrian P."/>
            <person name="Spatafora J.W."/>
            <person name="Henrissat B."/>
            <person name="Nagy L.G."/>
            <person name="Aury J.M."/>
            <person name="Wincker P."/>
            <person name="Grigoriev I.V."/>
            <person name="Bonfante P."/>
            <person name="Martin F.M."/>
        </authorList>
    </citation>
    <scope>NUCLEOTIDE SEQUENCE [LARGE SCALE GENOMIC DNA]</scope>
    <source>
        <strain evidence="10 11">RN42</strain>
    </source>
</reference>
<evidence type="ECO:0000256" key="4">
    <source>
        <dbReference type="ARBA" id="ARBA00022741"/>
    </source>
</evidence>
<dbReference type="InterPro" id="IPR012973">
    <property type="entry name" value="NOG_C"/>
</dbReference>
<dbReference type="Pfam" id="PF17835">
    <property type="entry name" value="NOG1_N"/>
    <property type="match status" value="1"/>
</dbReference>
<evidence type="ECO:0000313" key="10">
    <source>
        <dbReference type="EMBL" id="RPA74548.1"/>
    </source>
</evidence>
<dbReference type="Gene3D" id="1.20.120.1190">
    <property type="match status" value="1"/>
</dbReference>
<dbReference type="Gene3D" id="3.40.50.300">
    <property type="entry name" value="P-loop containing nucleotide triphosphate hydrolases"/>
    <property type="match status" value="1"/>
</dbReference>
<dbReference type="InterPro" id="IPR010674">
    <property type="entry name" value="NOG1_Rossman_fold_dom"/>
</dbReference>
<dbReference type="InterPro" id="IPR031167">
    <property type="entry name" value="G_OBG"/>
</dbReference>
<dbReference type="PANTHER" id="PTHR45759">
    <property type="entry name" value="NUCLEOLAR GTP-BINDING PROTEIN 1"/>
    <property type="match status" value="1"/>
</dbReference>
<evidence type="ECO:0000256" key="5">
    <source>
        <dbReference type="ARBA" id="ARBA00023134"/>
    </source>
</evidence>
<dbReference type="Pfam" id="PF06858">
    <property type="entry name" value="NOG1"/>
    <property type="match status" value="1"/>
</dbReference>
<dbReference type="Proteomes" id="UP000275078">
    <property type="component" value="Unassembled WGS sequence"/>
</dbReference>
<dbReference type="STRING" id="1160509.A0A3N4HPX6"/>
<feature type="compositionally biased region" description="Basic residues" evidence="8">
    <location>
        <begin position="545"/>
        <end position="557"/>
    </location>
</feature>
<comment type="function">
    <text evidence="1 7">Involved in the biogenesis of the 60S ribosomal subunit.</text>
</comment>
<keyword evidence="10" id="KW-0378">Hydrolase</keyword>
<evidence type="ECO:0000259" key="9">
    <source>
        <dbReference type="PROSITE" id="PS51710"/>
    </source>
</evidence>
<proteinExistence type="inferred from homology"/>
<gene>
    <name evidence="10" type="ORF">BJ508DRAFT_366177</name>
</gene>
<dbReference type="InterPro" id="IPR027417">
    <property type="entry name" value="P-loop_NTPase"/>
</dbReference>
<accession>A0A3N4HPX6</accession>
<dbReference type="OrthoDB" id="415015at2759"/>
<dbReference type="FunFam" id="3.40.50.300:FF:000496">
    <property type="entry name" value="Nucleolar GTP-binding protein 1"/>
    <property type="match status" value="1"/>
</dbReference>
<keyword evidence="3 7" id="KW-0690">Ribosome biogenesis</keyword>
<sequence length="653" mass="74592">MQLTWKNIAPVPTSQEFLDIVLSRTQRRLPTQIRAGFKISRIRGFYLRKVKFTEQTFSEKLGLILETFPRLQDLHPFHKDLLNTLYDADHFRIALGQLSTAKHLIEQIARDYVRLIKYAQSLFQCKQLKKAALGRMATVTKRLKDPLVYLEQVRQHLGRLPAIDPNTRTLLICGYPNVGKSSFLKNVTRADVDVQPYAFTTKALHVGHFDYKYLRFQAIDTPGILDHPLEEMNTIEMQSITAIAHLRSAVLYFVDLSEQCGYTIEAQVKLYHSIKPLFANKLVFLVVNKIDVTRPEDISPEQQELLASITKSGEVEMLQLSCATEEGVMEVRNKACERLLSMRVEQKLKTITKNANGKAVDQVLNRIHVSMPNAGVQDYSFVPEEVLKRKKYDKNDPNRIRLERDIEEENGGAGVYSFDFKKNYLLENPDWKYDKVPEVLNGQNVYDFIDPEIEAKLAALEAEEDQLEASGFYDEEPEDEEDEELADIRTKAEYIREQKQLIRNAARSKKSLKNRAIIPRSAGRGKDLSAMEEDLEKLGYDSKRAVSRARSQSRGRPRTRDAEGDDAMDVDGGRGKSSIARAMSRTRGISLHNRRDDGIADEVVKAKADKQAKLNQRKMNRMARQGEADRHTTVALTKHLVAGKRGMGKTNRR</sequence>
<keyword evidence="4" id="KW-0547">Nucleotide-binding</keyword>
<evidence type="ECO:0000256" key="6">
    <source>
        <dbReference type="ARBA" id="ARBA00023242"/>
    </source>
</evidence>
<dbReference type="PIRSF" id="PIRSF038919">
    <property type="entry name" value="NOG1"/>
    <property type="match status" value="1"/>
</dbReference>
<dbReference type="PROSITE" id="PS51710">
    <property type="entry name" value="G_OBG"/>
    <property type="match status" value="1"/>
</dbReference>
<dbReference type="SUPFAM" id="SSF52540">
    <property type="entry name" value="P-loop containing nucleoside triphosphate hydrolases"/>
    <property type="match status" value="1"/>
</dbReference>
<dbReference type="Pfam" id="PF08155">
    <property type="entry name" value="NOGCT"/>
    <property type="match status" value="1"/>
</dbReference>
<feature type="domain" description="OBG-type G" evidence="9">
    <location>
        <begin position="168"/>
        <end position="340"/>
    </location>
</feature>
<organism evidence="10 11">
    <name type="scientific">Ascobolus immersus RN42</name>
    <dbReference type="NCBI Taxonomy" id="1160509"/>
    <lineage>
        <taxon>Eukaryota</taxon>
        <taxon>Fungi</taxon>
        <taxon>Dikarya</taxon>
        <taxon>Ascomycota</taxon>
        <taxon>Pezizomycotina</taxon>
        <taxon>Pezizomycetes</taxon>
        <taxon>Pezizales</taxon>
        <taxon>Ascobolaceae</taxon>
        <taxon>Ascobolus</taxon>
    </lineage>
</organism>
<dbReference type="GO" id="GO:0042254">
    <property type="term" value="P:ribosome biogenesis"/>
    <property type="evidence" value="ECO:0007669"/>
    <property type="project" value="UniProtKB-KW"/>
</dbReference>
<dbReference type="PRINTS" id="PR00326">
    <property type="entry name" value="GTP1OBG"/>
</dbReference>
<comment type="subcellular location">
    <subcellularLocation>
        <location evidence="2 7">Nucleus</location>
        <location evidence="2 7">Nucleolus</location>
    </subcellularLocation>
</comment>
<keyword evidence="11" id="KW-1185">Reference proteome</keyword>
<dbReference type="GO" id="GO:0016787">
    <property type="term" value="F:hydrolase activity"/>
    <property type="evidence" value="ECO:0007669"/>
    <property type="project" value="UniProtKB-KW"/>
</dbReference>
<dbReference type="AlphaFoldDB" id="A0A3N4HPX6"/>
<evidence type="ECO:0000256" key="2">
    <source>
        <dbReference type="ARBA" id="ARBA00004604"/>
    </source>
</evidence>
<dbReference type="EMBL" id="ML119787">
    <property type="protein sequence ID" value="RPA74548.1"/>
    <property type="molecule type" value="Genomic_DNA"/>
</dbReference>
<dbReference type="InterPro" id="IPR024926">
    <property type="entry name" value="NOG1"/>
</dbReference>
<evidence type="ECO:0000256" key="3">
    <source>
        <dbReference type="ARBA" id="ARBA00022517"/>
    </source>
</evidence>
<name>A0A3N4HPX6_ASCIM</name>
<evidence type="ECO:0000256" key="1">
    <source>
        <dbReference type="ARBA" id="ARBA00002889"/>
    </source>
</evidence>
<evidence type="ECO:0000256" key="8">
    <source>
        <dbReference type="SAM" id="MobiDB-lite"/>
    </source>
</evidence>